<evidence type="ECO:0000256" key="5">
    <source>
        <dbReference type="ARBA" id="ARBA00022737"/>
    </source>
</evidence>
<dbReference type="AlphaFoldDB" id="A0A6J1C5A9"/>
<feature type="domain" description="Malectin-like" evidence="11">
    <location>
        <begin position="28"/>
        <end position="350"/>
    </location>
</feature>
<dbReference type="Pfam" id="PF00560">
    <property type="entry name" value="LRR_1"/>
    <property type="match status" value="1"/>
</dbReference>
<sequence length="502" mass="55229">MSLFNPIFLLLLLLPSGAPSPAPRGYLINCGGDKKVAVGKLEYITDEGFTSVGNASKLADPKLVPTLSTLRYFPDNSARKYCFAIPVVKGGKYLVRTTYYYGGFDGGKEPPVFDQIVEGTKWSTVNTTEDFANGLSSYYELVVVAMGKMMSVCLARNQHTAASSSPFISALELEYLEDSVYNTTDFKNYALSTVARSSFGQDFDMIGYPDDPFNRLWHPFVDENPLVTSHANVTTSNFWNLPPSKAFNTAMTTSRGKTLKVNWPPFPLPAAYYYISFYFQDNRSPSPYSWRVFSVSVNGKNFFSNLNVSANGVSVYSAKWPLSGQTLIELTPGDDIPVGPVINAAEILQVFPRGGRTLTRDVMAMEELARSFNNPPHDWSGDPCLPKDNSWTGVTCSGGNLARVVTLNLTNFGLSGTLPPSINNLTALAHLWLGSNKLSGSIPEMGSLKELQTLHLEKNQFEGPIPHSLSQLPHIREIFLQNNDLKSKALGALQKRGIHVEL</sequence>
<dbReference type="Gene3D" id="3.80.10.10">
    <property type="entry name" value="Ribonuclease Inhibitor"/>
    <property type="match status" value="1"/>
</dbReference>
<dbReference type="Gene3D" id="2.60.120.430">
    <property type="entry name" value="Galactose-binding lectin"/>
    <property type="match status" value="2"/>
</dbReference>
<keyword evidence="8" id="KW-0325">Glycoprotein</keyword>
<keyword evidence="5" id="KW-0677">Repeat</keyword>
<evidence type="ECO:0000256" key="3">
    <source>
        <dbReference type="ARBA" id="ARBA00022692"/>
    </source>
</evidence>
<dbReference type="KEGG" id="mcha:111008055"/>
<accession>A0A6J1C5A9</accession>
<comment type="subcellular location">
    <subcellularLocation>
        <location evidence="1">Membrane</location>
        <topology evidence="1">Single-pass membrane protein</topology>
    </subcellularLocation>
</comment>
<evidence type="ECO:0000256" key="6">
    <source>
        <dbReference type="ARBA" id="ARBA00022989"/>
    </source>
</evidence>
<evidence type="ECO:0000256" key="8">
    <source>
        <dbReference type="ARBA" id="ARBA00023180"/>
    </source>
</evidence>
<keyword evidence="7" id="KW-0472">Membrane</keyword>
<evidence type="ECO:0000256" key="1">
    <source>
        <dbReference type="ARBA" id="ARBA00004167"/>
    </source>
</evidence>
<organism evidence="12 13">
    <name type="scientific">Momordica charantia</name>
    <name type="common">Bitter gourd</name>
    <name type="synonym">Balsam pear</name>
    <dbReference type="NCBI Taxonomy" id="3673"/>
    <lineage>
        <taxon>Eukaryota</taxon>
        <taxon>Viridiplantae</taxon>
        <taxon>Streptophyta</taxon>
        <taxon>Embryophyta</taxon>
        <taxon>Tracheophyta</taxon>
        <taxon>Spermatophyta</taxon>
        <taxon>Magnoliopsida</taxon>
        <taxon>eudicotyledons</taxon>
        <taxon>Gunneridae</taxon>
        <taxon>Pentapetalae</taxon>
        <taxon>rosids</taxon>
        <taxon>fabids</taxon>
        <taxon>Cucurbitales</taxon>
        <taxon>Cucurbitaceae</taxon>
        <taxon>Momordiceae</taxon>
        <taxon>Momordica</taxon>
    </lineage>
</organism>
<evidence type="ECO:0000256" key="2">
    <source>
        <dbReference type="ARBA" id="ARBA00022614"/>
    </source>
</evidence>
<dbReference type="InterPro" id="IPR013210">
    <property type="entry name" value="LRR_N_plant-typ"/>
</dbReference>
<dbReference type="GO" id="GO:0016020">
    <property type="term" value="C:membrane"/>
    <property type="evidence" value="ECO:0007669"/>
    <property type="project" value="UniProtKB-SubCell"/>
</dbReference>
<keyword evidence="12" id="KW-1185">Reference proteome</keyword>
<dbReference type="GeneID" id="111008055"/>
<dbReference type="InterPro" id="IPR024788">
    <property type="entry name" value="Malectin-like_Carb-bd_dom"/>
</dbReference>
<keyword evidence="4 9" id="KW-0732">Signal</keyword>
<evidence type="ECO:0000256" key="4">
    <source>
        <dbReference type="ARBA" id="ARBA00022729"/>
    </source>
</evidence>
<keyword evidence="3" id="KW-0812">Transmembrane</keyword>
<evidence type="ECO:0000256" key="9">
    <source>
        <dbReference type="SAM" id="SignalP"/>
    </source>
</evidence>
<name>A0A6J1C5A9_MOMCH</name>
<dbReference type="PANTHER" id="PTHR45631">
    <property type="entry name" value="OS07G0107800 PROTEIN-RELATED"/>
    <property type="match status" value="1"/>
</dbReference>
<evidence type="ECO:0000256" key="7">
    <source>
        <dbReference type="ARBA" id="ARBA00023136"/>
    </source>
</evidence>
<evidence type="ECO:0000313" key="12">
    <source>
        <dbReference type="Proteomes" id="UP000504603"/>
    </source>
</evidence>
<evidence type="ECO:0000259" key="10">
    <source>
        <dbReference type="Pfam" id="PF08263"/>
    </source>
</evidence>
<dbReference type="InterPro" id="IPR032675">
    <property type="entry name" value="LRR_dom_sf"/>
</dbReference>
<feature type="domain" description="Leucine-rich repeat-containing N-terminal plant-type" evidence="10">
    <location>
        <begin position="361"/>
        <end position="397"/>
    </location>
</feature>
<feature type="chain" id="PRO_5027009313" evidence="9">
    <location>
        <begin position="20"/>
        <end position="502"/>
    </location>
</feature>
<keyword evidence="6" id="KW-1133">Transmembrane helix</keyword>
<reference evidence="13" key="1">
    <citation type="submission" date="2025-08" db="UniProtKB">
        <authorList>
            <consortium name="RefSeq"/>
        </authorList>
    </citation>
    <scope>IDENTIFICATION</scope>
    <source>
        <strain evidence="13">OHB3-1</strain>
    </source>
</reference>
<protein>
    <submittedName>
        <fullName evidence="13">Probable LRR receptor-like serine/threonine-protein kinase At1g67720</fullName>
    </submittedName>
</protein>
<dbReference type="Proteomes" id="UP000504603">
    <property type="component" value="Unplaced"/>
</dbReference>
<proteinExistence type="predicted"/>
<dbReference type="InterPro" id="IPR001611">
    <property type="entry name" value="Leu-rich_rpt"/>
</dbReference>
<dbReference type="PANTHER" id="PTHR45631:SF45">
    <property type="entry name" value="LEUCINE-RICH REPEAT (LRR) FAMILY PROTEIN"/>
    <property type="match status" value="1"/>
</dbReference>
<dbReference type="Pfam" id="PF08263">
    <property type="entry name" value="LRRNT_2"/>
    <property type="match status" value="1"/>
</dbReference>
<dbReference type="FunFam" id="3.80.10.10:FF:000041">
    <property type="entry name" value="LRR receptor-like serine/threonine-protein kinase ERECTA"/>
    <property type="match status" value="1"/>
</dbReference>
<evidence type="ECO:0000259" key="11">
    <source>
        <dbReference type="Pfam" id="PF12819"/>
    </source>
</evidence>
<feature type="signal peptide" evidence="9">
    <location>
        <begin position="1"/>
        <end position="19"/>
    </location>
</feature>
<evidence type="ECO:0000313" key="13">
    <source>
        <dbReference type="RefSeq" id="XP_022136347.1"/>
    </source>
</evidence>
<dbReference type="RefSeq" id="XP_022136347.1">
    <property type="nucleotide sequence ID" value="XM_022280655.1"/>
</dbReference>
<dbReference type="Pfam" id="PF12819">
    <property type="entry name" value="Malectin_like"/>
    <property type="match status" value="1"/>
</dbReference>
<keyword evidence="2" id="KW-0433">Leucine-rich repeat</keyword>
<dbReference type="SUPFAM" id="SSF52058">
    <property type="entry name" value="L domain-like"/>
    <property type="match status" value="1"/>
</dbReference>
<gene>
    <name evidence="13" type="primary">LOC111008055</name>
</gene>
<dbReference type="OrthoDB" id="1394818at2759"/>